<protein>
    <recommendedName>
        <fullName evidence="4">Ferric iron reductase FhuF-like transporter</fullName>
    </recommendedName>
</protein>
<evidence type="ECO:0000313" key="2">
    <source>
        <dbReference type="EMBL" id="GAA4483848.1"/>
    </source>
</evidence>
<dbReference type="Proteomes" id="UP001501183">
    <property type="component" value="Unassembled WGS sequence"/>
</dbReference>
<proteinExistence type="predicted"/>
<sequence length="258" mass="27518">MPTTPVLHRARPTAAVVLADSCVRLRALLPDYPRVYAVAQMAEQPKRRWWSVEQGIRGDRLDRMLARTLEDIPDRQAAGLSVASALIHAVVGRVAALVVLEGRAWDAGLDNLSIHMDSDGCIDWTGVWDPVVRVLPGDRVAGAPGAVTLPCERALAMWTACRCRTALAPVFDALDALVPLDRALLWAMVGEAVLGAATLVPLRSAVAPSVADRRGQALLDAFEAAGLPVRARAGRPAVRRPRPCPADGSPCELGQASL</sequence>
<feature type="region of interest" description="Disordered" evidence="1">
    <location>
        <begin position="237"/>
        <end position="258"/>
    </location>
</feature>
<accession>A0ABP8PC44</accession>
<comment type="caution">
    <text evidence="2">The sequence shown here is derived from an EMBL/GenBank/DDBJ whole genome shotgun (WGS) entry which is preliminary data.</text>
</comment>
<organism evidence="2 3">
    <name type="scientific">Rhodococcus olei</name>
    <dbReference type="NCBI Taxonomy" id="2161675"/>
    <lineage>
        <taxon>Bacteria</taxon>
        <taxon>Bacillati</taxon>
        <taxon>Actinomycetota</taxon>
        <taxon>Actinomycetes</taxon>
        <taxon>Mycobacteriales</taxon>
        <taxon>Nocardiaceae</taxon>
        <taxon>Rhodococcus</taxon>
    </lineage>
</organism>
<name>A0ABP8PC44_9NOCA</name>
<evidence type="ECO:0008006" key="4">
    <source>
        <dbReference type="Google" id="ProtNLM"/>
    </source>
</evidence>
<reference evidence="3" key="1">
    <citation type="journal article" date="2019" name="Int. J. Syst. Evol. Microbiol.">
        <title>The Global Catalogue of Microorganisms (GCM) 10K type strain sequencing project: providing services to taxonomists for standard genome sequencing and annotation.</title>
        <authorList>
            <consortium name="The Broad Institute Genomics Platform"/>
            <consortium name="The Broad Institute Genome Sequencing Center for Infectious Disease"/>
            <person name="Wu L."/>
            <person name="Ma J."/>
        </authorList>
    </citation>
    <scope>NUCLEOTIDE SEQUENCE [LARGE SCALE GENOMIC DNA]</scope>
    <source>
        <strain evidence="3">JCM 32206</strain>
    </source>
</reference>
<gene>
    <name evidence="2" type="ORF">GCM10023094_36010</name>
</gene>
<dbReference type="RefSeq" id="WP_345347999.1">
    <property type="nucleotide sequence ID" value="NZ_BAABFB010000056.1"/>
</dbReference>
<evidence type="ECO:0000313" key="3">
    <source>
        <dbReference type="Proteomes" id="UP001501183"/>
    </source>
</evidence>
<evidence type="ECO:0000256" key="1">
    <source>
        <dbReference type="SAM" id="MobiDB-lite"/>
    </source>
</evidence>
<dbReference type="EMBL" id="BAABFB010000056">
    <property type="protein sequence ID" value="GAA4483848.1"/>
    <property type="molecule type" value="Genomic_DNA"/>
</dbReference>
<keyword evidence="3" id="KW-1185">Reference proteome</keyword>